<keyword evidence="3" id="KW-1185">Reference proteome</keyword>
<gene>
    <name evidence="2" type="ORF">PV517_44425</name>
</gene>
<accession>A0ABU4LIS5</accession>
<proteinExistence type="predicted"/>
<protein>
    <submittedName>
        <fullName evidence="2">Uncharacterized protein</fullName>
    </submittedName>
</protein>
<dbReference type="EMBL" id="JARAVY010000032">
    <property type="protein sequence ID" value="MDX2915701.1"/>
    <property type="molecule type" value="Genomic_DNA"/>
</dbReference>
<feature type="region of interest" description="Disordered" evidence="1">
    <location>
        <begin position="47"/>
        <end position="67"/>
    </location>
</feature>
<name>A0ABU4LIS5_9ACTN</name>
<evidence type="ECO:0000256" key="1">
    <source>
        <dbReference type="SAM" id="MobiDB-lite"/>
    </source>
</evidence>
<sequence>MLEADAEQPARAHDAEGGDPGIYYRQQPVNETAYERACDALAAFDAEHPRRSSRGCVSRRPTTYAAA</sequence>
<reference evidence="2 3" key="1">
    <citation type="journal article" date="2023" name="Microb. Genom.">
        <title>Mesoterricola silvestris gen. nov., sp. nov., Mesoterricola sediminis sp. nov., Geothrix oryzae sp. nov., Geothrix edaphica sp. nov., Geothrix rubra sp. nov., and Geothrix limicola sp. nov., six novel members of Acidobacteriota isolated from soils.</title>
        <authorList>
            <person name="Weisberg A.J."/>
            <person name="Pearce E."/>
            <person name="Kramer C.G."/>
            <person name="Chang J.H."/>
            <person name="Clarke C.R."/>
        </authorList>
    </citation>
    <scope>NUCLEOTIDE SEQUENCE [LARGE SCALE GENOMIC DNA]</scope>
    <source>
        <strain evidence="2 3">NRRL_B-2795</strain>
    </source>
</reference>
<dbReference type="Proteomes" id="UP001271723">
    <property type="component" value="Unassembled WGS sequence"/>
</dbReference>
<comment type="caution">
    <text evidence="2">The sequence shown here is derived from an EMBL/GenBank/DDBJ whole genome shotgun (WGS) entry which is preliminary data.</text>
</comment>
<feature type="region of interest" description="Disordered" evidence="1">
    <location>
        <begin position="1"/>
        <end position="27"/>
    </location>
</feature>
<organism evidence="2 3">
    <name type="scientific">Streptomyces griseiscabiei</name>
    <dbReference type="NCBI Taxonomy" id="2993540"/>
    <lineage>
        <taxon>Bacteria</taxon>
        <taxon>Bacillati</taxon>
        <taxon>Actinomycetota</taxon>
        <taxon>Actinomycetes</taxon>
        <taxon>Kitasatosporales</taxon>
        <taxon>Streptomycetaceae</taxon>
        <taxon>Streptomyces</taxon>
    </lineage>
</organism>
<evidence type="ECO:0000313" key="3">
    <source>
        <dbReference type="Proteomes" id="UP001271723"/>
    </source>
</evidence>
<evidence type="ECO:0000313" key="2">
    <source>
        <dbReference type="EMBL" id="MDX2915701.1"/>
    </source>
</evidence>
<dbReference type="RefSeq" id="WP_060880876.1">
    <property type="nucleotide sequence ID" value="NZ_JAGJBZ010000005.1"/>
</dbReference>